<dbReference type="AlphaFoldDB" id="A0A6J4JJD3"/>
<evidence type="ECO:0000313" key="2">
    <source>
        <dbReference type="EMBL" id="CAA9279334.1"/>
    </source>
</evidence>
<organism evidence="2">
    <name type="scientific">uncultured Mycobacteriales bacterium</name>
    <dbReference type="NCBI Taxonomy" id="581187"/>
    <lineage>
        <taxon>Bacteria</taxon>
        <taxon>Bacillati</taxon>
        <taxon>Actinomycetota</taxon>
        <taxon>Actinomycetes</taxon>
        <taxon>Mycobacteriales</taxon>
        <taxon>environmental samples</taxon>
    </lineage>
</organism>
<evidence type="ECO:0000256" key="1">
    <source>
        <dbReference type="SAM" id="MobiDB-lite"/>
    </source>
</evidence>
<accession>A0A6J4JJD3</accession>
<name>A0A6J4JJD3_9ACTN</name>
<protein>
    <submittedName>
        <fullName evidence="2">Uncharacterized protein</fullName>
    </submittedName>
</protein>
<feature type="non-terminal residue" evidence="2">
    <location>
        <position position="59"/>
    </location>
</feature>
<proteinExistence type="predicted"/>
<reference evidence="2" key="1">
    <citation type="submission" date="2020-02" db="EMBL/GenBank/DDBJ databases">
        <authorList>
            <person name="Meier V. D."/>
        </authorList>
    </citation>
    <scope>NUCLEOTIDE SEQUENCE</scope>
    <source>
        <strain evidence="2">AVDCRST_MAG41</strain>
    </source>
</reference>
<feature type="region of interest" description="Disordered" evidence="1">
    <location>
        <begin position="1"/>
        <end position="28"/>
    </location>
</feature>
<sequence>MGKQRRSAERTGIPAAAGAPTTPAGRPAAVAAGIAADQAPAGAHPALPGPGAAAVYVPP</sequence>
<feature type="compositionally biased region" description="Low complexity" evidence="1">
    <location>
        <begin position="12"/>
        <end position="28"/>
    </location>
</feature>
<gene>
    <name evidence="2" type="ORF">AVDCRST_MAG41-3395</name>
</gene>
<dbReference type="EMBL" id="CADCTP010000312">
    <property type="protein sequence ID" value="CAA9279334.1"/>
    <property type="molecule type" value="Genomic_DNA"/>
</dbReference>